<dbReference type="InterPro" id="IPR023210">
    <property type="entry name" value="NADP_OxRdtase_dom"/>
</dbReference>
<comment type="similarity">
    <text evidence="1">Belongs to the aldo/keto reductase family.</text>
</comment>
<evidence type="ECO:0000256" key="1">
    <source>
        <dbReference type="ARBA" id="ARBA00007905"/>
    </source>
</evidence>
<dbReference type="PROSITE" id="PS00798">
    <property type="entry name" value="ALDOKETO_REDUCTASE_1"/>
    <property type="match status" value="1"/>
</dbReference>
<proteinExistence type="inferred from homology"/>
<dbReference type="PIRSF" id="PIRSF000097">
    <property type="entry name" value="AKR"/>
    <property type="match status" value="1"/>
</dbReference>
<name>A0ABM5GE20_9SAUR</name>
<keyword evidence="3" id="KW-1185">Reference proteome</keyword>
<dbReference type="RefSeq" id="XP_072855899.1">
    <property type="nucleotide sequence ID" value="XM_072999798.1"/>
</dbReference>
<gene>
    <name evidence="4" type="primary">LOC110088833</name>
</gene>
<evidence type="ECO:0000313" key="3">
    <source>
        <dbReference type="Proteomes" id="UP001652642"/>
    </source>
</evidence>
<organism evidence="3 4">
    <name type="scientific">Pogona vitticeps</name>
    <name type="common">central bearded dragon</name>
    <dbReference type="NCBI Taxonomy" id="103695"/>
    <lineage>
        <taxon>Eukaryota</taxon>
        <taxon>Metazoa</taxon>
        <taxon>Chordata</taxon>
        <taxon>Craniata</taxon>
        <taxon>Vertebrata</taxon>
        <taxon>Euteleostomi</taxon>
        <taxon>Lepidosauria</taxon>
        <taxon>Squamata</taxon>
        <taxon>Bifurcata</taxon>
        <taxon>Unidentata</taxon>
        <taxon>Episquamata</taxon>
        <taxon>Toxicofera</taxon>
        <taxon>Iguania</taxon>
        <taxon>Acrodonta</taxon>
        <taxon>Agamidae</taxon>
        <taxon>Amphibolurinae</taxon>
        <taxon>Pogona</taxon>
    </lineage>
</organism>
<dbReference type="PROSITE" id="PS00062">
    <property type="entry name" value="ALDOKETO_REDUCTASE_2"/>
    <property type="match status" value="1"/>
</dbReference>
<dbReference type="GeneID" id="110088833"/>
<accession>A0ABM5GE20</accession>
<dbReference type="PANTHER" id="PTHR11732">
    <property type="entry name" value="ALDO/KETO REDUCTASE"/>
    <property type="match status" value="1"/>
</dbReference>
<dbReference type="InterPro" id="IPR020471">
    <property type="entry name" value="AKR"/>
</dbReference>
<dbReference type="PRINTS" id="PR00069">
    <property type="entry name" value="ALDKETRDTASE"/>
</dbReference>
<evidence type="ECO:0000313" key="4">
    <source>
        <dbReference type="RefSeq" id="XP_072855899.1"/>
    </source>
</evidence>
<protein>
    <submittedName>
        <fullName evidence="4">Aldo-keto reductase family 1 member B1-like isoform X1</fullName>
    </submittedName>
</protein>
<dbReference type="Proteomes" id="UP001652642">
    <property type="component" value="Chromosome 5"/>
</dbReference>
<dbReference type="InterPro" id="IPR018170">
    <property type="entry name" value="Aldo/ket_reductase_CS"/>
</dbReference>
<dbReference type="SUPFAM" id="SSF51430">
    <property type="entry name" value="NAD(P)-linked oxidoreductase"/>
    <property type="match status" value="1"/>
</dbReference>
<evidence type="ECO:0000259" key="2">
    <source>
        <dbReference type="Pfam" id="PF00248"/>
    </source>
</evidence>
<feature type="domain" description="NADP-dependent oxidoreductase" evidence="2">
    <location>
        <begin position="23"/>
        <end position="286"/>
    </location>
</feature>
<sequence length="317" mass="36569">MDWMLGSPRIPFDLGKVFKYEERSPLGKVKDAVQLAIDIGYRHFDCAHVYQNEEEIGDAIQEKIQDQTVSREDLFVVSKLWSTFHEKSMVRGACQRTLESLKLDYLDLYLMHWPMGFKAGKEFFPEDENGMIVPSGTDFLDTWEAMEELVDDGLVKSIGISNFNCEQIERLLNKPGLKYKPVNIQIESHPYLPQEELINFCKAKGISVTAYSPLGAPNWPWSKSEAASVLDDPLVKNIADKHNRTTAQILIRLQIERNVSVIPKSVTPHRIKEHFEVFDFQLSPEEKEVLLSSNKRCRICVLKMCRLHKDYPFKEDC</sequence>
<reference evidence="4" key="1">
    <citation type="submission" date="2025-08" db="UniProtKB">
        <authorList>
            <consortium name="RefSeq"/>
        </authorList>
    </citation>
    <scope>IDENTIFICATION</scope>
</reference>
<dbReference type="InterPro" id="IPR036812">
    <property type="entry name" value="NAD(P)_OxRdtase_dom_sf"/>
</dbReference>
<dbReference type="Pfam" id="PF00248">
    <property type="entry name" value="Aldo_ket_red"/>
    <property type="match status" value="1"/>
</dbReference>
<dbReference type="Gene3D" id="3.20.20.100">
    <property type="entry name" value="NADP-dependent oxidoreductase domain"/>
    <property type="match status" value="1"/>
</dbReference>